<reference evidence="2" key="1">
    <citation type="submission" date="2022-11" db="UniProtKB">
        <authorList>
            <consortium name="WormBaseParasite"/>
        </authorList>
    </citation>
    <scope>IDENTIFICATION</scope>
</reference>
<dbReference type="WBParaSite" id="JU765_v2.g14105.t1">
    <property type="protein sequence ID" value="JU765_v2.g14105.t1"/>
    <property type="gene ID" value="JU765_v2.g14105"/>
</dbReference>
<proteinExistence type="predicted"/>
<accession>A0AC34Q8U3</accession>
<evidence type="ECO:0000313" key="1">
    <source>
        <dbReference type="Proteomes" id="UP000887576"/>
    </source>
</evidence>
<protein>
    <submittedName>
        <fullName evidence="2">RING-CH-type domain-containing protein</fullName>
    </submittedName>
</protein>
<evidence type="ECO:0000313" key="2">
    <source>
        <dbReference type="WBParaSite" id="JU765_v2.g14105.t1"/>
    </source>
</evidence>
<name>A0AC34Q8U3_9BILA</name>
<organism evidence="1 2">
    <name type="scientific">Panagrolaimus sp. JU765</name>
    <dbReference type="NCBI Taxonomy" id="591449"/>
    <lineage>
        <taxon>Eukaryota</taxon>
        <taxon>Metazoa</taxon>
        <taxon>Ecdysozoa</taxon>
        <taxon>Nematoda</taxon>
        <taxon>Chromadorea</taxon>
        <taxon>Rhabditida</taxon>
        <taxon>Tylenchina</taxon>
        <taxon>Panagrolaimomorpha</taxon>
        <taxon>Panagrolaimoidea</taxon>
        <taxon>Panagrolaimidae</taxon>
        <taxon>Panagrolaimus</taxon>
    </lineage>
</organism>
<sequence>ELMEQPVGRPPEDRPGPSTNQEHGNEILVNADDDDQWNEGDICRVCRFSGEESPLFHPCLCTGSIKYVHQNCLLEWLKYSKKDVCELCNHKFVFRPVYREDMPERLPVFEIAIGKH</sequence>
<dbReference type="Proteomes" id="UP000887576">
    <property type="component" value="Unplaced"/>
</dbReference>